<dbReference type="PROSITE" id="PS51257">
    <property type="entry name" value="PROKAR_LIPOPROTEIN"/>
    <property type="match status" value="1"/>
</dbReference>
<keyword evidence="5" id="KW-1185">Reference proteome</keyword>
<feature type="signal peptide" evidence="2">
    <location>
        <begin position="1"/>
        <end position="17"/>
    </location>
</feature>
<name>A0ABU8EPW3_9GAMM</name>
<evidence type="ECO:0000313" key="4">
    <source>
        <dbReference type="EMBL" id="MEI4548830.1"/>
    </source>
</evidence>
<feature type="region of interest" description="Disordered" evidence="1">
    <location>
        <begin position="46"/>
        <end position="70"/>
    </location>
</feature>
<dbReference type="RefSeq" id="WP_336434651.1">
    <property type="nucleotide sequence ID" value="NZ_JBAWKS010000001.1"/>
</dbReference>
<dbReference type="InterPro" id="IPR041215">
    <property type="entry name" value="FlgO_dom"/>
</dbReference>
<dbReference type="EMBL" id="JBAWKS010000001">
    <property type="protein sequence ID" value="MEI4548830.1"/>
    <property type="molecule type" value="Genomic_DNA"/>
</dbReference>
<accession>A0ABU8EPW3</accession>
<reference evidence="4 5" key="1">
    <citation type="submission" date="2023-12" db="EMBL/GenBank/DDBJ databases">
        <title>Friends and Foes: Symbiotic and Algicidal bacterial influence on Karenia brevis blooms.</title>
        <authorList>
            <person name="Fei C."/>
            <person name="Mohamed A.R."/>
            <person name="Booker A."/>
            <person name="Arshad M."/>
            <person name="Klass S."/>
            <person name="Ahn S."/>
            <person name="Gilbert P.M."/>
            <person name="Heil C.A."/>
            <person name="Martinez J.M."/>
            <person name="Amin S.A."/>
        </authorList>
    </citation>
    <scope>NUCLEOTIDE SEQUENCE [LARGE SCALE GENOMIC DNA]</scope>
    <source>
        <strain evidence="4 5">CE15</strain>
    </source>
</reference>
<keyword evidence="2" id="KW-0732">Signal</keyword>
<feature type="domain" description="FlgO" evidence="3">
    <location>
        <begin position="89"/>
        <end position="217"/>
    </location>
</feature>
<dbReference type="Proteomes" id="UP001382455">
    <property type="component" value="Unassembled WGS sequence"/>
</dbReference>
<feature type="chain" id="PRO_5047220987" evidence="2">
    <location>
        <begin position="18"/>
        <end position="222"/>
    </location>
</feature>
<evidence type="ECO:0000256" key="2">
    <source>
        <dbReference type="SAM" id="SignalP"/>
    </source>
</evidence>
<organism evidence="4 5">
    <name type="scientific">Pseudoalteromonas spongiae</name>
    <dbReference type="NCBI Taxonomy" id="298657"/>
    <lineage>
        <taxon>Bacteria</taxon>
        <taxon>Pseudomonadati</taxon>
        <taxon>Pseudomonadota</taxon>
        <taxon>Gammaproteobacteria</taxon>
        <taxon>Alteromonadales</taxon>
        <taxon>Pseudoalteromonadaceae</taxon>
        <taxon>Pseudoalteromonas</taxon>
    </lineage>
</organism>
<proteinExistence type="predicted"/>
<dbReference type="Pfam" id="PF17680">
    <property type="entry name" value="FlgO"/>
    <property type="match status" value="1"/>
</dbReference>
<gene>
    <name evidence="4" type="ORF">WAE96_03775</name>
</gene>
<protein>
    <submittedName>
        <fullName evidence="4">FlgO family outer membrane protein</fullName>
    </submittedName>
</protein>
<sequence>MSLKAKLPLISALCALASCQSVYTDNAVRLCLDDVGIYHRCGSLPQKKASPIQTPKQPQELRIDKQETPYSAPPTSYVNFKLLSEYVEQMVISMQLNLKQEELLSPIAVASFVQLDSSLNNTNPLGNQLAEAFISELQKVGYPMIDHKITGEISMTSNGDFVFSRDGSDIKKQQKIGYVLSGTMIAHPNGTIINARIVGLKTNVIVASAQQLIPDRVLNSII</sequence>
<evidence type="ECO:0000313" key="5">
    <source>
        <dbReference type="Proteomes" id="UP001382455"/>
    </source>
</evidence>
<evidence type="ECO:0000256" key="1">
    <source>
        <dbReference type="SAM" id="MobiDB-lite"/>
    </source>
</evidence>
<comment type="caution">
    <text evidence="4">The sequence shown here is derived from an EMBL/GenBank/DDBJ whole genome shotgun (WGS) entry which is preliminary data.</text>
</comment>
<evidence type="ECO:0000259" key="3">
    <source>
        <dbReference type="Pfam" id="PF17680"/>
    </source>
</evidence>